<sequence>MSAKTNKQPEQPVEFPSEKDAKFAEQAQQAKQSKKAAKKAKHEESVKQVIEDLNDEDLKEVIGTDPAALEQKIAELTAKNEELQDQWLRSQAEIQNMHARHEKERETQAKYAAQKLGTAILPVVDNLERALAVAVEGESAQQLHKGVAMVLDHLQAALQDSAITAVGQVGEPFDPHYHQAVQTAPADAEHPVDTIYQVLQKGYCLKDRTIRPAMVIVAK</sequence>
<accession>A0ABW1UMD3</accession>
<dbReference type="EMBL" id="JBHSSM010000015">
    <property type="protein sequence ID" value="MFC6315099.1"/>
    <property type="molecule type" value="Genomic_DNA"/>
</dbReference>
<dbReference type="SUPFAM" id="SSF51064">
    <property type="entry name" value="Head domain of nucleotide exchange factor GrpE"/>
    <property type="match status" value="1"/>
</dbReference>
<dbReference type="Proteomes" id="UP001596310">
    <property type="component" value="Unassembled WGS sequence"/>
</dbReference>
<evidence type="ECO:0000256" key="1">
    <source>
        <dbReference type="ARBA" id="ARBA00009054"/>
    </source>
</evidence>
<dbReference type="InterPro" id="IPR009012">
    <property type="entry name" value="GrpE_head"/>
</dbReference>
<evidence type="ECO:0000256" key="5">
    <source>
        <dbReference type="RuleBase" id="RU004478"/>
    </source>
</evidence>
<evidence type="ECO:0000256" key="4">
    <source>
        <dbReference type="RuleBase" id="RU000639"/>
    </source>
</evidence>
<feature type="region of interest" description="Disordered" evidence="7">
    <location>
        <begin position="1"/>
        <end position="45"/>
    </location>
</feature>
<comment type="function">
    <text evidence="3 4">Participates actively in the response to hyperosmotic and heat shock by preventing the aggregation of stress-denatured proteins, in association with DnaK and GrpE. It is the nucleotide exchange factor for DnaK and may function as a thermosensor. Unfolded proteins bind initially to DnaJ; upon interaction with the DnaJ-bound protein, DnaK hydrolyzes its bound ATP, resulting in the formation of a stable complex. GrpE releases ADP from DnaK; ATP binding to DnaK triggers the release of the substrate protein, thus completing the reaction cycle. Several rounds of ATP-dependent interactions between DnaJ, DnaK and GrpE are required for fully efficient folding.</text>
</comment>
<feature type="coiled-coil region" evidence="6">
    <location>
        <begin position="66"/>
        <end position="93"/>
    </location>
</feature>
<dbReference type="RefSeq" id="WP_125596174.1">
    <property type="nucleotide sequence ID" value="NZ_JBHSSM010000015.1"/>
</dbReference>
<dbReference type="Pfam" id="PF01025">
    <property type="entry name" value="GrpE"/>
    <property type="match status" value="1"/>
</dbReference>
<organism evidence="8 9">
    <name type="scientific">Lapidilactobacillus achengensis</name>
    <dbReference type="NCBI Taxonomy" id="2486000"/>
    <lineage>
        <taxon>Bacteria</taxon>
        <taxon>Bacillati</taxon>
        <taxon>Bacillota</taxon>
        <taxon>Bacilli</taxon>
        <taxon>Lactobacillales</taxon>
        <taxon>Lactobacillaceae</taxon>
        <taxon>Lapidilactobacillus</taxon>
    </lineage>
</organism>
<protein>
    <recommendedName>
        <fullName evidence="3 4">Protein GrpE</fullName>
    </recommendedName>
    <alternativeName>
        <fullName evidence="3">HSP-70 cofactor</fullName>
    </alternativeName>
</protein>
<dbReference type="InterPro" id="IPR013805">
    <property type="entry name" value="GrpE_CC"/>
</dbReference>
<evidence type="ECO:0000256" key="2">
    <source>
        <dbReference type="ARBA" id="ARBA00023186"/>
    </source>
</evidence>
<dbReference type="Gene3D" id="3.90.20.20">
    <property type="match status" value="1"/>
</dbReference>
<keyword evidence="9" id="KW-1185">Reference proteome</keyword>
<reference evidence="9" key="1">
    <citation type="journal article" date="2019" name="Int. J. Syst. Evol. Microbiol.">
        <title>The Global Catalogue of Microorganisms (GCM) 10K type strain sequencing project: providing services to taxonomists for standard genome sequencing and annotation.</title>
        <authorList>
            <consortium name="The Broad Institute Genomics Platform"/>
            <consortium name="The Broad Institute Genome Sequencing Center for Infectious Disease"/>
            <person name="Wu L."/>
            <person name="Ma J."/>
        </authorList>
    </citation>
    <scope>NUCLEOTIDE SEQUENCE [LARGE SCALE GENOMIC DNA]</scope>
    <source>
        <strain evidence="9">CCM 8897</strain>
    </source>
</reference>
<evidence type="ECO:0000256" key="3">
    <source>
        <dbReference type="HAMAP-Rule" id="MF_01151"/>
    </source>
</evidence>
<evidence type="ECO:0000256" key="6">
    <source>
        <dbReference type="SAM" id="Coils"/>
    </source>
</evidence>
<dbReference type="HAMAP" id="MF_01151">
    <property type="entry name" value="GrpE"/>
    <property type="match status" value="1"/>
</dbReference>
<gene>
    <name evidence="3 8" type="primary">grpE</name>
    <name evidence="8" type="ORF">ACFQHW_05875</name>
</gene>
<evidence type="ECO:0000313" key="8">
    <source>
        <dbReference type="EMBL" id="MFC6315099.1"/>
    </source>
</evidence>
<comment type="subcellular location">
    <subcellularLocation>
        <location evidence="3">Cytoplasm</location>
    </subcellularLocation>
</comment>
<dbReference type="InterPro" id="IPR000740">
    <property type="entry name" value="GrpE"/>
</dbReference>
<keyword evidence="6" id="KW-0175">Coiled coil</keyword>
<evidence type="ECO:0000256" key="7">
    <source>
        <dbReference type="SAM" id="MobiDB-lite"/>
    </source>
</evidence>
<dbReference type="SUPFAM" id="SSF58014">
    <property type="entry name" value="Coiled-coil domain of nucleotide exchange factor GrpE"/>
    <property type="match status" value="1"/>
</dbReference>
<dbReference type="NCBIfam" id="NF010759">
    <property type="entry name" value="PRK14162.1"/>
    <property type="match status" value="1"/>
</dbReference>
<comment type="similarity">
    <text evidence="1 3 5">Belongs to the GrpE family.</text>
</comment>
<dbReference type="CDD" id="cd00446">
    <property type="entry name" value="GrpE"/>
    <property type="match status" value="1"/>
</dbReference>
<keyword evidence="3 4" id="KW-0346">Stress response</keyword>
<dbReference type="Gene3D" id="2.30.22.10">
    <property type="entry name" value="Head domain of nucleotide exchange factor GrpE"/>
    <property type="match status" value="1"/>
</dbReference>
<dbReference type="PROSITE" id="PS01071">
    <property type="entry name" value="GRPE"/>
    <property type="match status" value="1"/>
</dbReference>
<name>A0ABW1UMD3_9LACO</name>
<dbReference type="PANTHER" id="PTHR21237">
    <property type="entry name" value="GRPE PROTEIN"/>
    <property type="match status" value="1"/>
</dbReference>
<keyword evidence="2 3" id="KW-0143">Chaperone</keyword>
<keyword evidence="3" id="KW-0963">Cytoplasm</keyword>
<dbReference type="PANTHER" id="PTHR21237:SF23">
    <property type="entry name" value="GRPE PROTEIN HOMOLOG, MITOCHONDRIAL"/>
    <property type="match status" value="1"/>
</dbReference>
<evidence type="ECO:0000313" key="9">
    <source>
        <dbReference type="Proteomes" id="UP001596310"/>
    </source>
</evidence>
<dbReference type="NCBIfam" id="NF010738">
    <property type="entry name" value="PRK14140.1"/>
    <property type="match status" value="1"/>
</dbReference>
<comment type="subunit">
    <text evidence="3">Homodimer.</text>
</comment>
<comment type="caution">
    <text evidence="8">The sequence shown here is derived from an EMBL/GenBank/DDBJ whole genome shotgun (WGS) entry which is preliminary data.</text>
</comment>
<dbReference type="PRINTS" id="PR00773">
    <property type="entry name" value="GRPEPROTEIN"/>
</dbReference>
<proteinExistence type="inferred from homology"/>